<keyword evidence="6" id="KW-0158">Chromosome</keyword>
<keyword evidence="9" id="KW-0206">Cytoskeleton</keyword>
<protein>
    <recommendedName>
        <fullName evidence="5">DASH complex subunit SPC19</fullName>
    </recommendedName>
    <alternativeName>
        <fullName evidence="12">Outer kinetochore protein SPC19</fullName>
    </alternativeName>
</protein>
<evidence type="ECO:0000256" key="8">
    <source>
        <dbReference type="ARBA" id="ARBA00022838"/>
    </source>
</evidence>
<dbReference type="EMBL" id="KB469309">
    <property type="protein sequence ID" value="EPQ51848.1"/>
    <property type="molecule type" value="Genomic_DNA"/>
</dbReference>
<dbReference type="HOGENOM" id="CLU_118729_0_0_1"/>
<dbReference type="OMA" id="DCCEEAH"/>
<dbReference type="InterPro" id="IPR013251">
    <property type="entry name" value="DASH_Spc19"/>
</dbReference>
<dbReference type="PANTHER" id="PTHR28262">
    <property type="entry name" value="DASH COMPLEX SUBUNIT SPC19"/>
    <property type="match status" value="1"/>
</dbReference>
<keyword evidence="7" id="KW-0963">Cytoplasm</keyword>
<reference evidence="14 15" key="1">
    <citation type="journal article" date="2012" name="Science">
        <title>The Paleozoic origin of enzymatic lignin decomposition reconstructed from 31 fungal genomes.</title>
        <authorList>
            <person name="Floudas D."/>
            <person name="Binder M."/>
            <person name="Riley R."/>
            <person name="Barry K."/>
            <person name="Blanchette R.A."/>
            <person name="Henrissat B."/>
            <person name="Martinez A.T."/>
            <person name="Otillar R."/>
            <person name="Spatafora J.W."/>
            <person name="Yadav J.S."/>
            <person name="Aerts A."/>
            <person name="Benoit I."/>
            <person name="Boyd A."/>
            <person name="Carlson A."/>
            <person name="Copeland A."/>
            <person name="Coutinho P.M."/>
            <person name="de Vries R.P."/>
            <person name="Ferreira P."/>
            <person name="Findley K."/>
            <person name="Foster B."/>
            <person name="Gaskell J."/>
            <person name="Glotzer D."/>
            <person name="Gorecki P."/>
            <person name="Heitman J."/>
            <person name="Hesse C."/>
            <person name="Hori C."/>
            <person name="Igarashi K."/>
            <person name="Jurgens J.A."/>
            <person name="Kallen N."/>
            <person name="Kersten P."/>
            <person name="Kohler A."/>
            <person name="Kuees U."/>
            <person name="Kumar T.K.A."/>
            <person name="Kuo A."/>
            <person name="LaButti K."/>
            <person name="Larrondo L.F."/>
            <person name="Lindquist E."/>
            <person name="Ling A."/>
            <person name="Lombard V."/>
            <person name="Lucas S."/>
            <person name="Lundell T."/>
            <person name="Martin R."/>
            <person name="McLaughlin D.J."/>
            <person name="Morgenstern I."/>
            <person name="Morin E."/>
            <person name="Murat C."/>
            <person name="Nagy L.G."/>
            <person name="Nolan M."/>
            <person name="Ohm R.A."/>
            <person name="Patyshakuliyeva A."/>
            <person name="Rokas A."/>
            <person name="Ruiz-Duenas F.J."/>
            <person name="Sabat G."/>
            <person name="Salamov A."/>
            <person name="Samejima M."/>
            <person name="Schmutz J."/>
            <person name="Slot J.C."/>
            <person name="St John F."/>
            <person name="Stenlid J."/>
            <person name="Sun H."/>
            <person name="Sun S."/>
            <person name="Syed K."/>
            <person name="Tsang A."/>
            <person name="Wiebenga A."/>
            <person name="Young D."/>
            <person name="Pisabarro A."/>
            <person name="Eastwood D.C."/>
            <person name="Martin F."/>
            <person name="Cullen D."/>
            <person name="Grigoriev I.V."/>
            <person name="Hibbett D.S."/>
        </authorList>
    </citation>
    <scope>NUCLEOTIDE SEQUENCE [LARGE SCALE GENOMIC DNA]</scope>
    <source>
        <strain evidence="14 15">ATCC 11539</strain>
    </source>
</reference>
<keyword evidence="11" id="KW-0137">Centromere</keyword>
<proteinExistence type="inferred from homology"/>
<comment type="subcellular location">
    <subcellularLocation>
        <location evidence="3">Chromosome</location>
        <location evidence="3">Centromere</location>
        <location evidence="3">Kinetochore</location>
    </subcellularLocation>
    <subcellularLocation>
        <location evidence="2">Cytoplasm</location>
        <location evidence="2">Cytoskeleton</location>
        <location evidence="2">Spindle</location>
    </subcellularLocation>
    <subcellularLocation>
        <location evidence="1">Nucleus</location>
    </subcellularLocation>
</comment>
<dbReference type="KEGG" id="gtr:GLOTRDRAFT_16839"/>
<evidence type="ECO:0000256" key="7">
    <source>
        <dbReference type="ARBA" id="ARBA00022490"/>
    </source>
</evidence>
<dbReference type="GO" id="GO:0042729">
    <property type="term" value="C:DASH complex"/>
    <property type="evidence" value="ECO:0007669"/>
    <property type="project" value="InterPro"/>
</dbReference>
<evidence type="ECO:0000256" key="9">
    <source>
        <dbReference type="ARBA" id="ARBA00023212"/>
    </source>
</evidence>
<feature type="region of interest" description="Disordered" evidence="13">
    <location>
        <begin position="113"/>
        <end position="138"/>
    </location>
</feature>
<evidence type="ECO:0000256" key="1">
    <source>
        <dbReference type="ARBA" id="ARBA00004123"/>
    </source>
</evidence>
<dbReference type="RefSeq" id="XP_007869559.1">
    <property type="nucleotide sequence ID" value="XM_007871368.1"/>
</dbReference>
<evidence type="ECO:0000256" key="6">
    <source>
        <dbReference type="ARBA" id="ARBA00022454"/>
    </source>
</evidence>
<dbReference type="GO" id="GO:0008608">
    <property type="term" value="P:attachment of spindle microtubules to kinetochore"/>
    <property type="evidence" value="ECO:0007669"/>
    <property type="project" value="InterPro"/>
</dbReference>
<evidence type="ECO:0000256" key="10">
    <source>
        <dbReference type="ARBA" id="ARBA00023242"/>
    </source>
</evidence>
<evidence type="ECO:0000256" key="13">
    <source>
        <dbReference type="SAM" id="MobiDB-lite"/>
    </source>
</evidence>
<gene>
    <name evidence="14" type="ORF">GLOTRDRAFT_16839</name>
</gene>
<evidence type="ECO:0000313" key="14">
    <source>
        <dbReference type="EMBL" id="EPQ51848.1"/>
    </source>
</evidence>
<evidence type="ECO:0000256" key="12">
    <source>
        <dbReference type="ARBA" id="ARBA00032583"/>
    </source>
</evidence>
<evidence type="ECO:0000313" key="15">
    <source>
        <dbReference type="Proteomes" id="UP000030669"/>
    </source>
</evidence>
<dbReference type="Pfam" id="PF08287">
    <property type="entry name" value="DASH_Spc19"/>
    <property type="match status" value="1"/>
</dbReference>
<evidence type="ECO:0000256" key="5">
    <source>
        <dbReference type="ARBA" id="ARBA00016329"/>
    </source>
</evidence>
<dbReference type="Proteomes" id="UP000030669">
    <property type="component" value="Unassembled WGS sequence"/>
</dbReference>
<dbReference type="STRING" id="670483.S7PWF2"/>
<dbReference type="PANTHER" id="PTHR28262:SF1">
    <property type="entry name" value="DASH COMPLEX SUBUNIT SPC19"/>
    <property type="match status" value="1"/>
</dbReference>
<keyword evidence="15" id="KW-1185">Reference proteome</keyword>
<comment type="similarity">
    <text evidence="4">Belongs to the DASH complex SPC19 family.</text>
</comment>
<evidence type="ECO:0000256" key="11">
    <source>
        <dbReference type="ARBA" id="ARBA00023328"/>
    </source>
</evidence>
<dbReference type="GO" id="GO:0005876">
    <property type="term" value="C:spindle microtubule"/>
    <property type="evidence" value="ECO:0007669"/>
    <property type="project" value="InterPro"/>
</dbReference>
<keyword evidence="10" id="KW-0539">Nucleus</keyword>
<keyword evidence="8" id="KW-0995">Kinetochore</keyword>
<evidence type="ECO:0000256" key="3">
    <source>
        <dbReference type="ARBA" id="ARBA00004629"/>
    </source>
</evidence>
<name>S7PWF2_GLOTA</name>
<sequence>MSRFSIRPRPRDSVFASGPDAYRGDRDAICSPNLFDCVSAMESCAEQVTDAQQLLRNGTYDLPRMNRVLENQKVFLLVDDGTVRKYKADLAEEIEPQINELISRAEKGLKALRKKQSTLQAQTAQSRPSSRARPAVGTTTAADKLQNRRLQMLVQQRERLEKEMALLQQDV</sequence>
<dbReference type="GeneID" id="19304920"/>
<dbReference type="AlphaFoldDB" id="S7PWF2"/>
<organism evidence="14 15">
    <name type="scientific">Gloeophyllum trabeum (strain ATCC 11539 / FP-39264 / Madison 617)</name>
    <name type="common">Brown rot fungus</name>
    <dbReference type="NCBI Taxonomy" id="670483"/>
    <lineage>
        <taxon>Eukaryota</taxon>
        <taxon>Fungi</taxon>
        <taxon>Dikarya</taxon>
        <taxon>Basidiomycota</taxon>
        <taxon>Agaricomycotina</taxon>
        <taxon>Agaricomycetes</taxon>
        <taxon>Gloeophyllales</taxon>
        <taxon>Gloeophyllaceae</taxon>
        <taxon>Gloeophyllum</taxon>
    </lineage>
</organism>
<evidence type="ECO:0000256" key="2">
    <source>
        <dbReference type="ARBA" id="ARBA00004186"/>
    </source>
</evidence>
<accession>S7PWF2</accession>
<dbReference type="OrthoDB" id="3361333at2759"/>
<evidence type="ECO:0000256" key="4">
    <source>
        <dbReference type="ARBA" id="ARBA00008952"/>
    </source>
</evidence>
<feature type="compositionally biased region" description="Polar residues" evidence="13">
    <location>
        <begin position="117"/>
        <end position="129"/>
    </location>
</feature>
<dbReference type="eggNOG" id="ENOG502SDEQ">
    <property type="taxonomic scope" value="Eukaryota"/>
</dbReference>
<feature type="non-terminal residue" evidence="14">
    <location>
        <position position="171"/>
    </location>
</feature>